<dbReference type="NCBIfam" id="NF033691">
    <property type="entry name" value="immunity_MafI"/>
    <property type="match status" value="1"/>
</dbReference>
<name>A0A1G1SZ57_9BACT</name>
<reference evidence="1 2" key="1">
    <citation type="submission" date="2016-08" db="EMBL/GenBank/DDBJ databases">
        <title>Hymenobacter coccineus sp. nov., Hymenobacter lapidarius sp. nov. and Hymenobacter glacialis sp. nov., isolated from Antarctic soil.</title>
        <authorList>
            <person name="Sedlacek I."/>
            <person name="Kralova S."/>
            <person name="Kyrova K."/>
            <person name="Maslanova I."/>
            <person name="Stankova E."/>
            <person name="Vrbovska V."/>
            <person name="Nemec M."/>
            <person name="Bartak M."/>
            <person name="Svec P."/>
            <person name="Busse H.-J."/>
            <person name="Pantucek R."/>
        </authorList>
    </citation>
    <scope>NUCLEOTIDE SEQUENCE [LARGE SCALE GENOMIC DNA]</scope>
    <source>
        <strain evidence="1 2">CCM 8648</strain>
    </source>
</reference>
<dbReference type="OrthoDB" id="886877at2"/>
<dbReference type="InterPro" id="IPR047880">
    <property type="entry name" value="MafI-like"/>
</dbReference>
<comment type="caution">
    <text evidence="1">The sequence shown here is derived from an EMBL/GenBank/DDBJ whole genome shotgun (WGS) entry which is preliminary data.</text>
</comment>
<dbReference type="AlphaFoldDB" id="A0A1G1SZ57"/>
<accession>A0A1G1SZ57</accession>
<organism evidence="1 2">
    <name type="scientific">Hymenobacter glacialis</name>
    <dbReference type="NCBI Taxonomy" id="1908236"/>
    <lineage>
        <taxon>Bacteria</taxon>
        <taxon>Pseudomonadati</taxon>
        <taxon>Bacteroidota</taxon>
        <taxon>Cytophagia</taxon>
        <taxon>Cytophagales</taxon>
        <taxon>Hymenobacteraceae</taxon>
        <taxon>Hymenobacter</taxon>
    </lineage>
</organism>
<keyword evidence="2" id="KW-1185">Reference proteome</keyword>
<dbReference type="EMBL" id="MDZC01000079">
    <property type="protein sequence ID" value="OGX83912.1"/>
    <property type="molecule type" value="Genomic_DNA"/>
</dbReference>
<dbReference type="Proteomes" id="UP000177791">
    <property type="component" value="Unassembled WGS sequence"/>
</dbReference>
<sequence length="96" mass="11047">MRHRLKEWLGPDKSGVLVKQLLVEAERLGLPSRDTTIAQEYLDYAEWGLAFEHIVTQIFEYAISLTASFYEQVEVCAESMKMPPEAYSILLLLVKK</sequence>
<protein>
    <recommendedName>
        <fullName evidence="3">MafI family immunity protein</fullName>
    </recommendedName>
</protein>
<evidence type="ECO:0000313" key="2">
    <source>
        <dbReference type="Proteomes" id="UP000177791"/>
    </source>
</evidence>
<dbReference type="STRING" id="1908236.BEN48_03905"/>
<evidence type="ECO:0008006" key="3">
    <source>
        <dbReference type="Google" id="ProtNLM"/>
    </source>
</evidence>
<evidence type="ECO:0000313" key="1">
    <source>
        <dbReference type="EMBL" id="OGX83912.1"/>
    </source>
</evidence>
<proteinExistence type="predicted"/>
<gene>
    <name evidence="1" type="ORF">BEN48_03905</name>
</gene>
<dbReference type="RefSeq" id="WP_070735364.1">
    <property type="nucleotide sequence ID" value="NZ_MDZC01000079.1"/>
</dbReference>